<feature type="region of interest" description="Disordered" evidence="1">
    <location>
        <begin position="116"/>
        <end position="142"/>
    </location>
</feature>
<dbReference type="EnsemblMetazoa" id="CapteT215558">
    <property type="protein sequence ID" value="CapteP215558"/>
    <property type="gene ID" value="CapteG215558"/>
</dbReference>
<evidence type="ECO:0000256" key="1">
    <source>
        <dbReference type="SAM" id="MobiDB-lite"/>
    </source>
</evidence>
<dbReference type="AlphaFoldDB" id="R7U9F4"/>
<evidence type="ECO:0000313" key="3">
    <source>
        <dbReference type="EnsemblMetazoa" id="CapteP215558"/>
    </source>
</evidence>
<protein>
    <submittedName>
        <fullName evidence="2 3">Uncharacterized protein</fullName>
    </submittedName>
</protein>
<keyword evidence="4" id="KW-1185">Reference proteome</keyword>
<organism evidence="2">
    <name type="scientific">Capitella teleta</name>
    <name type="common">Polychaete worm</name>
    <dbReference type="NCBI Taxonomy" id="283909"/>
    <lineage>
        <taxon>Eukaryota</taxon>
        <taxon>Metazoa</taxon>
        <taxon>Spiralia</taxon>
        <taxon>Lophotrochozoa</taxon>
        <taxon>Annelida</taxon>
        <taxon>Polychaeta</taxon>
        <taxon>Sedentaria</taxon>
        <taxon>Scolecida</taxon>
        <taxon>Capitellidae</taxon>
        <taxon>Capitella</taxon>
    </lineage>
</organism>
<dbReference type="Proteomes" id="UP000014760">
    <property type="component" value="Unassembled WGS sequence"/>
</dbReference>
<dbReference type="OrthoDB" id="6145496at2759"/>
<dbReference type="EMBL" id="KB303777">
    <property type="protein sequence ID" value="ELU02776.1"/>
    <property type="molecule type" value="Genomic_DNA"/>
</dbReference>
<reference evidence="3" key="3">
    <citation type="submission" date="2015-06" db="UniProtKB">
        <authorList>
            <consortium name="EnsemblMetazoa"/>
        </authorList>
    </citation>
    <scope>IDENTIFICATION</scope>
</reference>
<proteinExistence type="predicted"/>
<name>R7U9F4_CAPTE</name>
<dbReference type="EMBL" id="AMQN01008702">
    <property type="status" value="NOT_ANNOTATED_CDS"/>
    <property type="molecule type" value="Genomic_DNA"/>
</dbReference>
<dbReference type="HOGENOM" id="CLU_1186016_0_0_1"/>
<evidence type="ECO:0000313" key="2">
    <source>
        <dbReference type="EMBL" id="ELU02776.1"/>
    </source>
</evidence>
<accession>R7U9F4</accession>
<reference evidence="2 4" key="2">
    <citation type="journal article" date="2013" name="Nature">
        <title>Insights into bilaterian evolution from three spiralian genomes.</title>
        <authorList>
            <person name="Simakov O."/>
            <person name="Marletaz F."/>
            <person name="Cho S.J."/>
            <person name="Edsinger-Gonzales E."/>
            <person name="Havlak P."/>
            <person name="Hellsten U."/>
            <person name="Kuo D.H."/>
            <person name="Larsson T."/>
            <person name="Lv J."/>
            <person name="Arendt D."/>
            <person name="Savage R."/>
            <person name="Osoegawa K."/>
            <person name="de Jong P."/>
            <person name="Grimwood J."/>
            <person name="Chapman J.A."/>
            <person name="Shapiro H."/>
            <person name="Aerts A."/>
            <person name="Otillar R.P."/>
            <person name="Terry A.Y."/>
            <person name="Boore J.L."/>
            <person name="Grigoriev I.V."/>
            <person name="Lindberg D.R."/>
            <person name="Seaver E.C."/>
            <person name="Weisblat D.A."/>
            <person name="Putnam N.H."/>
            <person name="Rokhsar D.S."/>
        </authorList>
    </citation>
    <scope>NUCLEOTIDE SEQUENCE</scope>
    <source>
        <strain evidence="2 4">I ESC-2004</strain>
    </source>
</reference>
<evidence type="ECO:0000313" key="4">
    <source>
        <dbReference type="Proteomes" id="UP000014760"/>
    </source>
</evidence>
<reference evidence="4" key="1">
    <citation type="submission" date="2012-12" db="EMBL/GenBank/DDBJ databases">
        <authorList>
            <person name="Hellsten U."/>
            <person name="Grimwood J."/>
            <person name="Chapman J.A."/>
            <person name="Shapiro H."/>
            <person name="Aerts A."/>
            <person name="Otillar R.P."/>
            <person name="Terry A.Y."/>
            <person name="Boore J.L."/>
            <person name="Simakov O."/>
            <person name="Marletaz F."/>
            <person name="Cho S.-J."/>
            <person name="Edsinger-Gonzales E."/>
            <person name="Havlak P."/>
            <person name="Kuo D.-H."/>
            <person name="Larsson T."/>
            <person name="Lv J."/>
            <person name="Arendt D."/>
            <person name="Savage R."/>
            <person name="Osoegawa K."/>
            <person name="de Jong P."/>
            <person name="Lindberg D.R."/>
            <person name="Seaver E.C."/>
            <person name="Weisblat D.A."/>
            <person name="Putnam N.H."/>
            <person name="Grigoriev I.V."/>
            <person name="Rokhsar D.S."/>
        </authorList>
    </citation>
    <scope>NUCLEOTIDE SEQUENCE</scope>
    <source>
        <strain evidence="4">I ESC-2004</strain>
    </source>
</reference>
<gene>
    <name evidence="2" type="ORF">CAPTEDRAFT_215558</name>
</gene>
<sequence length="234" mass="26190">MATTQELLLKLEKSCLKRTQESLDLGICKVLSIQASTTERLKRRRSQPKGVARLGRHNLLVVTYVQALLNLEVLKTVDLSKLRTLLDNLHRHIRRINGDRRGSVRGLVRSNNPIKASPSCAHGVGSRERGEGGRSTSSAEVPGAGDQALRTILLNFNKVSESLVKSFWNLDSIGVCPEEECETGDAILKQFSKSVSFADGRYEVGLLWKDKHPPLMDNRRQAEDRLKALDKRLR</sequence>